<sequence length="102" mass="10423">MADKEALHASAPTPPDAERRPPTTASADAISAALKRTATQPDAQVRAQQLGAGRAGAHGRCCPAREARWPATGAARGLGPPPGRDPPAARRSPPPPRGPTRA</sequence>
<comment type="caution">
    <text evidence="2">The sequence shown here is derived from an EMBL/GenBank/DDBJ whole genome shotgun (WGS) entry which is preliminary data.</text>
</comment>
<dbReference type="Proteomes" id="UP001189429">
    <property type="component" value="Unassembled WGS sequence"/>
</dbReference>
<evidence type="ECO:0000256" key="1">
    <source>
        <dbReference type="SAM" id="MobiDB-lite"/>
    </source>
</evidence>
<reference evidence="2" key="1">
    <citation type="submission" date="2023-10" db="EMBL/GenBank/DDBJ databases">
        <authorList>
            <person name="Chen Y."/>
            <person name="Shah S."/>
            <person name="Dougan E. K."/>
            <person name="Thang M."/>
            <person name="Chan C."/>
        </authorList>
    </citation>
    <scope>NUCLEOTIDE SEQUENCE [LARGE SCALE GENOMIC DNA]</scope>
</reference>
<feature type="compositionally biased region" description="Pro residues" evidence="1">
    <location>
        <begin position="92"/>
        <end position="102"/>
    </location>
</feature>
<feature type="non-terminal residue" evidence="2">
    <location>
        <position position="102"/>
    </location>
</feature>
<feature type="compositionally biased region" description="Low complexity" evidence="1">
    <location>
        <begin position="43"/>
        <end position="52"/>
    </location>
</feature>
<feature type="region of interest" description="Disordered" evidence="1">
    <location>
        <begin position="1"/>
        <end position="102"/>
    </location>
</feature>
<name>A0ABN9VZQ1_9DINO</name>
<gene>
    <name evidence="2" type="ORF">PCOR1329_LOCUS61727</name>
</gene>
<keyword evidence="3" id="KW-1185">Reference proteome</keyword>
<evidence type="ECO:0000313" key="2">
    <source>
        <dbReference type="EMBL" id="CAK0877760.1"/>
    </source>
</evidence>
<protein>
    <submittedName>
        <fullName evidence="2">Uncharacterized protein</fullName>
    </submittedName>
</protein>
<evidence type="ECO:0000313" key="3">
    <source>
        <dbReference type="Proteomes" id="UP001189429"/>
    </source>
</evidence>
<dbReference type="EMBL" id="CAUYUJ010017772">
    <property type="protein sequence ID" value="CAK0877760.1"/>
    <property type="molecule type" value="Genomic_DNA"/>
</dbReference>
<accession>A0ABN9VZQ1</accession>
<proteinExistence type="predicted"/>
<organism evidence="2 3">
    <name type="scientific">Prorocentrum cordatum</name>
    <dbReference type="NCBI Taxonomy" id="2364126"/>
    <lineage>
        <taxon>Eukaryota</taxon>
        <taxon>Sar</taxon>
        <taxon>Alveolata</taxon>
        <taxon>Dinophyceae</taxon>
        <taxon>Prorocentrales</taxon>
        <taxon>Prorocentraceae</taxon>
        <taxon>Prorocentrum</taxon>
    </lineage>
</organism>